<gene>
    <name evidence="1" type="ORF">BXY45_1047</name>
</gene>
<protein>
    <recommendedName>
        <fullName evidence="3">STAS domain-containing protein</fullName>
    </recommendedName>
</protein>
<evidence type="ECO:0000313" key="2">
    <source>
        <dbReference type="Proteomes" id="UP000245469"/>
    </source>
</evidence>
<dbReference type="AlphaFoldDB" id="A0A316ABC9"/>
<organism evidence="1 2">
    <name type="scientific">Quadrisphaera granulorum</name>
    <dbReference type="NCBI Taxonomy" id="317664"/>
    <lineage>
        <taxon>Bacteria</taxon>
        <taxon>Bacillati</taxon>
        <taxon>Actinomycetota</taxon>
        <taxon>Actinomycetes</taxon>
        <taxon>Kineosporiales</taxon>
        <taxon>Kineosporiaceae</taxon>
        <taxon>Quadrisphaera</taxon>
    </lineage>
</organism>
<dbReference type="EMBL" id="QGDQ01000004">
    <property type="protein sequence ID" value="PWJ55086.1"/>
    <property type="molecule type" value="Genomic_DNA"/>
</dbReference>
<reference evidence="1 2" key="1">
    <citation type="submission" date="2018-03" db="EMBL/GenBank/DDBJ databases">
        <title>Genomic Encyclopedia of Archaeal and Bacterial Type Strains, Phase II (KMG-II): from individual species to whole genera.</title>
        <authorList>
            <person name="Goeker M."/>
        </authorList>
    </citation>
    <scope>NUCLEOTIDE SEQUENCE [LARGE SCALE GENOMIC DNA]</scope>
    <source>
        <strain evidence="1 2">DSM 44889</strain>
    </source>
</reference>
<dbReference type="Proteomes" id="UP000245469">
    <property type="component" value="Unassembled WGS sequence"/>
</dbReference>
<proteinExistence type="predicted"/>
<name>A0A316ABC9_9ACTN</name>
<evidence type="ECO:0000313" key="1">
    <source>
        <dbReference type="EMBL" id="PWJ55086.1"/>
    </source>
</evidence>
<sequence length="104" mass="11137">MIGLQLPRLFGTRAAVAELMHRADVPDQFDGSDVVVDASELAAGTSSAADELVRELVVIRGAAKLVLIGGPDAFLGFLRESGERYGVADRLQETELDVPDVHYV</sequence>
<accession>A0A316ABC9</accession>
<keyword evidence="2" id="KW-1185">Reference proteome</keyword>
<comment type="caution">
    <text evidence="1">The sequence shown here is derived from an EMBL/GenBank/DDBJ whole genome shotgun (WGS) entry which is preliminary data.</text>
</comment>
<evidence type="ECO:0008006" key="3">
    <source>
        <dbReference type="Google" id="ProtNLM"/>
    </source>
</evidence>